<dbReference type="InterPro" id="IPR051325">
    <property type="entry name" value="Nudix_hydrolase_domain"/>
</dbReference>
<dbReference type="OrthoDB" id="9816289at2"/>
<dbReference type="Gene3D" id="3.90.79.10">
    <property type="entry name" value="Nucleoside Triphosphate Pyrophosphohydrolase"/>
    <property type="match status" value="1"/>
</dbReference>
<keyword evidence="5" id="KW-1185">Reference proteome</keyword>
<dbReference type="GO" id="GO:0004081">
    <property type="term" value="F:bis(5'-nucleosyl)-tetraphosphatase (asymmetrical) activity"/>
    <property type="evidence" value="ECO:0007669"/>
    <property type="project" value="TreeGrafter"/>
</dbReference>
<feature type="domain" description="Nudix hydrolase" evidence="3">
    <location>
        <begin position="1"/>
        <end position="129"/>
    </location>
</feature>
<proteinExistence type="inferred from homology"/>
<dbReference type="PANTHER" id="PTHR21340">
    <property type="entry name" value="DIADENOSINE 5,5-P1,P4-TETRAPHOSPHATE PYROPHOSPHOHYDROLASE MUTT"/>
    <property type="match status" value="1"/>
</dbReference>
<reference evidence="4 5" key="1">
    <citation type="submission" date="2019-01" db="EMBL/GenBank/DDBJ databases">
        <title>Draft Genome Sequences of Helcococcus ovis Strains Isolated from the Uterus and Vagina of Dairy Cows with Metritis.</title>
        <authorList>
            <person name="Cunha F."/>
            <person name="Jeon S.J."/>
            <person name="Kutzer P."/>
            <person name="Galvao K.N."/>
        </authorList>
    </citation>
    <scope>NUCLEOTIDE SEQUENCE [LARGE SCALE GENOMIC DNA]</scope>
    <source>
        <strain evidence="4 5">KG-37</strain>
    </source>
</reference>
<sequence>MKEHSAGGVVINNGKVLILKKYYGDWVLPKGKMENNETTDITAVREVEEETGIKAEIIKKIGYARYHYLNQEDKDVSKRVDYYIMKQIGGDLIPQKEEGFSFADFVDYKMAVELLKHDSEKRMVKNAIKIYESFRGK</sequence>
<keyword evidence="1 2" id="KW-0378">Hydrolase</keyword>
<dbReference type="InterPro" id="IPR020084">
    <property type="entry name" value="NUDIX_hydrolase_CS"/>
</dbReference>
<dbReference type="InterPro" id="IPR020476">
    <property type="entry name" value="Nudix_hydrolase"/>
</dbReference>
<gene>
    <name evidence="4" type="ORF">EQF91_04330</name>
</gene>
<evidence type="ECO:0000259" key="3">
    <source>
        <dbReference type="PROSITE" id="PS51462"/>
    </source>
</evidence>
<dbReference type="PANTHER" id="PTHR21340:SF0">
    <property type="entry name" value="BIS(5'-NUCLEOSYL)-TETRAPHOSPHATASE [ASYMMETRICAL]"/>
    <property type="match status" value="1"/>
</dbReference>
<dbReference type="InterPro" id="IPR000086">
    <property type="entry name" value="NUDIX_hydrolase_dom"/>
</dbReference>
<dbReference type="PROSITE" id="PS00893">
    <property type="entry name" value="NUDIX_BOX"/>
    <property type="match status" value="1"/>
</dbReference>
<dbReference type="GeneID" id="97030252"/>
<dbReference type="EMBL" id="SCFR01000011">
    <property type="protein sequence ID" value="TFF66324.1"/>
    <property type="molecule type" value="Genomic_DNA"/>
</dbReference>
<accession>A0A4R9C4B3</accession>
<dbReference type="GO" id="GO:0006754">
    <property type="term" value="P:ATP biosynthetic process"/>
    <property type="evidence" value="ECO:0007669"/>
    <property type="project" value="TreeGrafter"/>
</dbReference>
<dbReference type="RefSeq" id="WP_134711211.1">
    <property type="nucleotide sequence ID" value="NZ_CP119081.1"/>
</dbReference>
<dbReference type="Proteomes" id="UP000297454">
    <property type="component" value="Unassembled WGS sequence"/>
</dbReference>
<dbReference type="CDD" id="cd03673">
    <property type="entry name" value="NUDIX_Ap6A_hydrolase"/>
    <property type="match status" value="1"/>
</dbReference>
<evidence type="ECO:0000256" key="2">
    <source>
        <dbReference type="RuleBase" id="RU003476"/>
    </source>
</evidence>
<name>A0A4R9C4B3_9FIRM</name>
<dbReference type="InterPro" id="IPR015797">
    <property type="entry name" value="NUDIX_hydrolase-like_dom_sf"/>
</dbReference>
<protein>
    <submittedName>
        <fullName evidence="4">NUDIX hydrolase</fullName>
    </submittedName>
</protein>
<dbReference type="PRINTS" id="PR00502">
    <property type="entry name" value="NUDIXFAMILY"/>
</dbReference>
<comment type="similarity">
    <text evidence="2">Belongs to the Nudix hydrolase family.</text>
</comment>
<evidence type="ECO:0000313" key="5">
    <source>
        <dbReference type="Proteomes" id="UP000297454"/>
    </source>
</evidence>
<dbReference type="PROSITE" id="PS51462">
    <property type="entry name" value="NUDIX"/>
    <property type="match status" value="1"/>
</dbReference>
<evidence type="ECO:0000256" key="1">
    <source>
        <dbReference type="ARBA" id="ARBA00022801"/>
    </source>
</evidence>
<comment type="caution">
    <text evidence="4">The sequence shown here is derived from an EMBL/GenBank/DDBJ whole genome shotgun (WGS) entry which is preliminary data.</text>
</comment>
<dbReference type="Pfam" id="PF00293">
    <property type="entry name" value="NUDIX"/>
    <property type="match status" value="1"/>
</dbReference>
<dbReference type="GO" id="GO:0006167">
    <property type="term" value="P:AMP biosynthetic process"/>
    <property type="evidence" value="ECO:0007669"/>
    <property type="project" value="TreeGrafter"/>
</dbReference>
<dbReference type="SUPFAM" id="SSF55811">
    <property type="entry name" value="Nudix"/>
    <property type="match status" value="1"/>
</dbReference>
<organism evidence="4 5">
    <name type="scientific">Helcococcus ovis</name>
    <dbReference type="NCBI Taxonomy" id="72026"/>
    <lineage>
        <taxon>Bacteria</taxon>
        <taxon>Bacillati</taxon>
        <taxon>Bacillota</taxon>
        <taxon>Tissierellia</taxon>
        <taxon>Tissierellales</taxon>
        <taxon>Peptoniphilaceae</taxon>
        <taxon>Helcococcus</taxon>
    </lineage>
</organism>
<dbReference type="AlphaFoldDB" id="A0A4R9C4B3"/>
<evidence type="ECO:0000313" key="4">
    <source>
        <dbReference type="EMBL" id="TFF66324.1"/>
    </source>
</evidence>